<name>A0A1F5V5Y3_9BACT</name>
<reference evidence="2 3" key="1">
    <citation type="journal article" date="2016" name="Nat. Commun.">
        <title>Thousands of microbial genomes shed light on interconnected biogeochemical processes in an aquifer system.</title>
        <authorList>
            <person name="Anantharaman K."/>
            <person name="Brown C.T."/>
            <person name="Hug L.A."/>
            <person name="Sharon I."/>
            <person name="Castelle C.J."/>
            <person name="Probst A.J."/>
            <person name="Thomas B.C."/>
            <person name="Singh A."/>
            <person name="Wilkins M.J."/>
            <person name="Karaoz U."/>
            <person name="Brodie E.L."/>
            <person name="Williams K.H."/>
            <person name="Hubbard S.S."/>
            <person name="Banfield J.F."/>
        </authorList>
    </citation>
    <scope>NUCLEOTIDE SEQUENCE [LARGE SCALE GENOMIC DNA]</scope>
</reference>
<dbReference type="EMBL" id="MFGW01000232">
    <property type="protein sequence ID" value="OGF58826.1"/>
    <property type="molecule type" value="Genomic_DNA"/>
</dbReference>
<protein>
    <submittedName>
        <fullName evidence="2">Uncharacterized protein</fullName>
    </submittedName>
</protein>
<feature type="chain" id="PRO_5009521958" evidence="1">
    <location>
        <begin position="27"/>
        <end position="151"/>
    </location>
</feature>
<dbReference type="Proteomes" id="UP000178943">
    <property type="component" value="Unassembled WGS sequence"/>
</dbReference>
<accession>A0A1F5V5Y3</accession>
<evidence type="ECO:0000313" key="3">
    <source>
        <dbReference type="Proteomes" id="UP000178943"/>
    </source>
</evidence>
<sequence>MNKVKKATFLCIAVLAVLAVTSLINGQCPHKKSSSCAMMIEGASVDINKIEGGIRINITGDTPEVVKAIQDAADEHAKAFEEGKKLECTKCKEGKECHYACPCKVEGAVMKVTKNENGVAIDITAEKAEAIAEIQKRADDMSKSKEEPVQR</sequence>
<proteinExistence type="predicted"/>
<gene>
    <name evidence="2" type="ORF">A2Y62_10100</name>
</gene>
<evidence type="ECO:0000313" key="2">
    <source>
        <dbReference type="EMBL" id="OGF58826.1"/>
    </source>
</evidence>
<keyword evidence="1" id="KW-0732">Signal</keyword>
<evidence type="ECO:0000256" key="1">
    <source>
        <dbReference type="SAM" id="SignalP"/>
    </source>
</evidence>
<organism evidence="2 3">
    <name type="scientific">Candidatus Fischerbacteria bacterium RBG_13_37_8</name>
    <dbReference type="NCBI Taxonomy" id="1817863"/>
    <lineage>
        <taxon>Bacteria</taxon>
        <taxon>Candidatus Fischeribacteriota</taxon>
    </lineage>
</organism>
<comment type="caution">
    <text evidence="2">The sequence shown here is derived from an EMBL/GenBank/DDBJ whole genome shotgun (WGS) entry which is preliminary data.</text>
</comment>
<dbReference type="AlphaFoldDB" id="A0A1F5V5Y3"/>
<feature type="signal peptide" evidence="1">
    <location>
        <begin position="1"/>
        <end position="26"/>
    </location>
</feature>